<evidence type="ECO:0000313" key="1">
    <source>
        <dbReference type="EMBL" id="MFK8974682.1"/>
    </source>
</evidence>
<keyword evidence="2" id="KW-1185">Reference proteome</keyword>
<dbReference type="RefSeq" id="WP_268257841.1">
    <property type="nucleotide sequence ID" value="NZ_JBJHGH010000001.1"/>
</dbReference>
<comment type="caution">
    <text evidence="1">The sequence shown here is derived from an EMBL/GenBank/DDBJ whole genome shotgun (WGS) entry which is preliminary data.</text>
</comment>
<evidence type="ECO:0000313" key="2">
    <source>
        <dbReference type="Proteomes" id="UP001622968"/>
    </source>
</evidence>
<gene>
    <name evidence="1" type="ORF">ACJBEI_05585</name>
</gene>
<proteinExistence type="predicted"/>
<protein>
    <submittedName>
        <fullName evidence="1">Uncharacterized protein</fullName>
    </submittedName>
</protein>
<organism evidence="1 2">
    <name type="scientific">Serratia sarumanii</name>
    <dbReference type="NCBI Taxonomy" id="3020826"/>
    <lineage>
        <taxon>Bacteria</taxon>
        <taxon>Pseudomonadati</taxon>
        <taxon>Pseudomonadota</taxon>
        <taxon>Gammaproteobacteria</taxon>
        <taxon>Enterobacterales</taxon>
        <taxon>Yersiniaceae</taxon>
        <taxon>Serratia</taxon>
    </lineage>
</organism>
<sequence>MPDERFRYGVQWDSGSYQVYDEKEIQWATVDRPKVYGSLV</sequence>
<dbReference type="EMBL" id="JBJHGH010000001">
    <property type="protein sequence ID" value="MFK8974682.1"/>
    <property type="molecule type" value="Genomic_DNA"/>
</dbReference>
<reference evidence="1 2" key="1">
    <citation type="submission" date="2024-11" db="EMBL/GenBank/DDBJ databases">
        <title>Draft genomes of five putative biosurfactant-producing Serratia sp. isolates from Laguna de Bay, Philippines.</title>
        <authorList>
            <person name="Lantican N."/>
            <person name="Barredo G.A."/>
            <person name="Rosana A."/>
            <person name="Siababa A.C."/>
            <person name="Montecillo A."/>
        </authorList>
    </citation>
    <scope>NUCLEOTIDE SEQUENCE [LARGE SCALE GENOMIC DNA]</scope>
    <source>
        <strain evidence="1 2">WS11a</strain>
    </source>
</reference>
<name>A0ABW8QJD1_9GAMM</name>
<dbReference type="Proteomes" id="UP001622968">
    <property type="component" value="Unassembled WGS sequence"/>
</dbReference>
<accession>A0ABW8QJD1</accession>